<dbReference type="Pfam" id="PF00395">
    <property type="entry name" value="SLH"/>
    <property type="match status" value="3"/>
</dbReference>
<dbReference type="PANTHER" id="PTHR47053:SF1">
    <property type="entry name" value="MUREIN DD-ENDOPEPTIDASE MEPH-RELATED"/>
    <property type="match status" value="1"/>
</dbReference>
<keyword evidence="3 6" id="KW-0732">Signal</keyword>
<dbReference type="PANTHER" id="PTHR47053">
    <property type="entry name" value="MUREIN DD-ENDOPEPTIDASE MEPH-RELATED"/>
    <property type="match status" value="1"/>
</dbReference>
<feature type="domain" description="SLH" evidence="7">
    <location>
        <begin position="158"/>
        <end position="217"/>
    </location>
</feature>
<evidence type="ECO:0000256" key="5">
    <source>
        <dbReference type="ARBA" id="ARBA00022807"/>
    </source>
</evidence>
<evidence type="ECO:0000256" key="3">
    <source>
        <dbReference type="ARBA" id="ARBA00022729"/>
    </source>
</evidence>
<feature type="domain" description="SLH" evidence="7">
    <location>
        <begin position="278"/>
        <end position="333"/>
    </location>
</feature>
<dbReference type="PROSITE" id="PS51272">
    <property type="entry name" value="SLH"/>
    <property type="match status" value="3"/>
</dbReference>
<dbReference type="EMBL" id="JBHRZT010000073">
    <property type="protein sequence ID" value="MFC3886466.1"/>
    <property type="molecule type" value="Genomic_DNA"/>
</dbReference>
<organism evidence="9 10">
    <name type="scientific">Bacillus songklensis</name>
    <dbReference type="NCBI Taxonomy" id="1069116"/>
    <lineage>
        <taxon>Bacteria</taxon>
        <taxon>Bacillati</taxon>
        <taxon>Bacillota</taxon>
        <taxon>Bacilli</taxon>
        <taxon>Bacillales</taxon>
        <taxon>Bacillaceae</taxon>
        <taxon>Bacillus</taxon>
    </lineage>
</organism>
<proteinExistence type="inferred from homology"/>
<evidence type="ECO:0000256" key="2">
    <source>
        <dbReference type="ARBA" id="ARBA00022670"/>
    </source>
</evidence>
<feature type="domain" description="NlpC/P60" evidence="8">
    <location>
        <begin position="31"/>
        <end position="153"/>
    </location>
</feature>
<evidence type="ECO:0000313" key="9">
    <source>
        <dbReference type="EMBL" id="MFC3886466.1"/>
    </source>
</evidence>
<evidence type="ECO:0000259" key="8">
    <source>
        <dbReference type="PROSITE" id="PS51935"/>
    </source>
</evidence>
<name>A0ABV8B809_9BACI</name>
<dbReference type="PROSITE" id="PS51935">
    <property type="entry name" value="NLPC_P60"/>
    <property type="match status" value="1"/>
</dbReference>
<evidence type="ECO:0000256" key="1">
    <source>
        <dbReference type="ARBA" id="ARBA00007074"/>
    </source>
</evidence>
<dbReference type="InterPro" id="IPR051202">
    <property type="entry name" value="Peptidase_C40"/>
</dbReference>
<gene>
    <name evidence="9" type="ORF">ACFOU2_24420</name>
</gene>
<keyword evidence="4" id="KW-0378">Hydrolase</keyword>
<feature type="domain" description="SLH" evidence="7">
    <location>
        <begin position="218"/>
        <end position="277"/>
    </location>
</feature>
<accession>A0ABV8B809</accession>
<keyword evidence="2" id="KW-0645">Protease</keyword>
<evidence type="ECO:0000256" key="6">
    <source>
        <dbReference type="SAM" id="SignalP"/>
    </source>
</evidence>
<dbReference type="RefSeq" id="WP_377918888.1">
    <property type="nucleotide sequence ID" value="NZ_JBHRZT010000073.1"/>
</dbReference>
<dbReference type="InterPro" id="IPR001119">
    <property type="entry name" value="SLH_dom"/>
</dbReference>
<evidence type="ECO:0000313" key="10">
    <source>
        <dbReference type="Proteomes" id="UP001595752"/>
    </source>
</evidence>
<evidence type="ECO:0000259" key="7">
    <source>
        <dbReference type="PROSITE" id="PS51272"/>
    </source>
</evidence>
<sequence>MIKRTIFGIVSSFCILFSANAQVSAQSNEELVNYEKIMPAAKKYIGVPYKYGGTTASGFDCSGYIQRVFGEIGVSLPRTAGEMYKLGSSVSKSSLRVGDLVFFNTTGKPASHAGIYIGNGQFIHASSSKGITISNLSDPYYWGPKYIGAKRILSYTMGEGQFRDIGSSYWAYDEIKNLAQDHIALGYEGSYFKPHEEITRADVAALLAKSLKLNMNNRTQNYKDVPSGHWAVGAINALRSAGVMQGDQNGNFRPNEVLTRAQLSAVLVRAFELNSSSAATDFKDVSSDHWAHDYIEKLSASGITTGYADQTFKPEDDVNRSQFAAFLYRGLEK</sequence>
<comment type="similarity">
    <text evidence="1">Belongs to the peptidase C40 family.</text>
</comment>
<dbReference type="Gene3D" id="3.90.1720.10">
    <property type="entry name" value="endopeptidase domain like (from Nostoc punctiforme)"/>
    <property type="match status" value="1"/>
</dbReference>
<protein>
    <submittedName>
        <fullName evidence="9">S-layer homology domain-containing protein</fullName>
    </submittedName>
</protein>
<feature type="chain" id="PRO_5046398648" evidence="6">
    <location>
        <begin position="22"/>
        <end position="333"/>
    </location>
</feature>
<dbReference type="SUPFAM" id="SSF54001">
    <property type="entry name" value="Cysteine proteinases"/>
    <property type="match status" value="1"/>
</dbReference>
<reference evidence="10" key="1">
    <citation type="journal article" date="2019" name="Int. J. Syst. Evol. Microbiol.">
        <title>The Global Catalogue of Microorganisms (GCM) 10K type strain sequencing project: providing services to taxonomists for standard genome sequencing and annotation.</title>
        <authorList>
            <consortium name="The Broad Institute Genomics Platform"/>
            <consortium name="The Broad Institute Genome Sequencing Center for Infectious Disease"/>
            <person name="Wu L."/>
            <person name="Ma J."/>
        </authorList>
    </citation>
    <scope>NUCLEOTIDE SEQUENCE [LARGE SCALE GENOMIC DNA]</scope>
    <source>
        <strain evidence="10">CCUG 61889</strain>
    </source>
</reference>
<evidence type="ECO:0000256" key="4">
    <source>
        <dbReference type="ARBA" id="ARBA00022801"/>
    </source>
</evidence>
<feature type="signal peptide" evidence="6">
    <location>
        <begin position="1"/>
        <end position="21"/>
    </location>
</feature>
<keyword evidence="10" id="KW-1185">Reference proteome</keyword>
<dbReference type="Pfam" id="PF00877">
    <property type="entry name" value="NLPC_P60"/>
    <property type="match status" value="1"/>
</dbReference>
<dbReference type="InterPro" id="IPR000064">
    <property type="entry name" value="NLP_P60_dom"/>
</dbReference>
<comment type="caution">
    <text evidence="9">The sequence shown here is derived from an EMBL/GenBank/DDBJ whole genome shotgun (WGS) entry which is preliminary data.</text>
</comment>
<keyword evidence="5" id="KW-0788">Thiol protease</keyword>
<dbReference type="InterPro" id="IPR038765">
    <property type="entry name" value="Papain-like_cys_pep_sf"/>
</dbReference>
<dbReference type="Proteomes" id="UP001595752">
    <property type="component" value="Unassembled WGS sequence"/>
</dbReference>